<feature type="compositionally biased region" description="Basic and acidic residues" evidence="6">
    <location>
        <begin position="14"/>
        <end position="27"/>
    </location>
</feature>
<dbReference type="EMBL" id="PDJD01000001">
    <property type="protein sequence ID" value="PFG19021.1"/>
    <property type="molecule type" value="Genomic_DNA"/>
</dbReference>
<dbReference type="InterPro" id="IPR016166">
    <property type="entry name" value="FAD-bd_PCMH"/>
</dbReference>
<dbReference type="PROSITE" id="PS51387">
    <property type="entry name" value="FAD_PCMH"/>
    <property type="match status" value="1"/>
</dbReference>
<evidence type="ECO:0000313" key="8">
    <source>
        <dbReference type="EMBL" id="PFG19021.1"/>
    </source>
</evidence>
<dbReference type="Pfam" id="PF01565">
    <property type="entry name" value="FAD_binding_4"/>
    <property type="match status" value="1"/>
</dbReference>
<keyword evidence="4" id="KW-0274">FAD</keyword>
<proteinExistence type="inferred from homology"/>
<dbReference type="Gene3D" id="3.30.465.10">
    <property type="match status" value="1"/>
</dbReference>
<comment type="cofactor">
    <cofactor evidence="1">
        <name>FAD</name>
        <dbReference type="ChEBI" id="CHEBI:57692"/>
    </cofactor>
</comment>
<organism evidence="8 9">
    <name type="scientific">Serinibacter salmoneus</name>
    <dbReference type="NCBI Taxonomy" id="556530"/>
    <lineage>
        <taxon>Bacteria</taxon>
        <taxon>Bacillati</taxon>
        <taxon>Actinomycetota</taxon>
        <taxon>Actinomycetes</taxon>
        <taxon>Micrococcales</taxon>
        <taxon>Beutenbergiaceae</taxon>
        <taxon>Serinibacter</taxon>
    </lineage>
</organism>
<evidence type="ECO:0000256" key="5">
    <source>
        <dbReference type="ARBA" id="ARBA00023002"/>
    </source>
</evidence>
<dbReference type="PANTHER" id="PTHR42973:SF39">
    <property type="entry name" value="FAD-BINDING PCMH-TYPE DOMAIN-CONTAINING PROTEIN"/>
    <property type="match status" value="1"/>
</dbReference>
<evidence type="ECO:0000256" key="3">
    <source>
        <dbReference type="ARBA" id="ARBA00022630"/>
    </source>
</evidence>
<feature type="region of interest" description="Disordered" evidence="6">
    <location>
        <begin position="142"/>
        <end position="163"/>
    </location>
</feature>
<gene>
    <name evidence="8" type="ORF">ATL40_0575</name>
</gene>
<protein>
    <submittedName>
        <fullName evidence="8">FAD/FMN-containing dehydrogenase</fullName>
    </submittedName>
</protein>
<dbReference type="Gene3D" id="3.40.462.20">
    <property type="match status" value="1"/>
</dbReference>
<sequence>MNDQPVNDQPGSRGADHSPEQPRDLGHPLRLGLLLPDDDPALATQLAWAAARVGVDLLAARDGEDGEAWTTLAYLASALAEGGDPGAPIDGARQGAGEESGPRAPMDLLAIVSAAGNPAVLGRAAASLDLLSGGRLELALDPGVPGPLDASSEPPQPHHAEDRAAESLRVITGIWDTGDPGKLRFRGEHVTVAGTPRGPAPAHPLRLGLVAQRRRAQRMAGRLAQSWVSLEAPIGASIGDGEGGEEGIAALVEHWRRARTQVDDAAVAAGRDPREIVGTVLVPPAFSAGNSLPVSMLLGVAAGVSTFLIAPASVEELEVWAENADRVRREVADAREQAGIAVGIRPSLAVRQARVPGIDYDAIPSELDPIEPGDPRYGTVRSTYMRGGRPGLVLRPQDAAGVSAAVRYARAQGAPEAMPLSIRSAGHGMSGRSTNDGGIVIDLRAMRSIEVLDAATRLVRIGPGAQWGEVAAALAPRGWAISSGDSGGVGVGGLATAGGIGLLGRQFGLTIDHITAVEMVLADGSQVRASASENAELFWGVRGAGSALGIVTAFEMRAQEVGDVGLAILVHPMPDAADLLERWGEVAAAAPREVTSFLLAQGARAGQDAMAQSITVVNRSEPEAILADLQPLADVAPLAQQQVVLTPYAGVVVPSQPTHRGRGAPVTRSVLLEEITPEAAAAMADLLASGQVHFFQIRTTGGAAADVPVDATAYAGRRGAFSVLAMGSERAALNAAFAPVEAFGVGNYHSFETEPGREPQTFGPNLPRLLALKREVDPHNVFRDNVVLA</sequence>
<evidence type="ECO:0000256" key="6">
    <source>
        <dbReference type="SAM" id="MobiDB-lite"/>
    </source>
</evidence>
<dbReference type="InterPro" id="IPR006094">
    <property type="entry name" value="Oxid_FAD_bind_N"/>
</dbReference>
<dbReference type="Proteomes" id="UP000224915">
    <property type="component" value="Unassembled WGS sequence"/>
</dbReference>
<dbReference type="GO" id="GO:0071949">
    <property type="term" value="F:FAD binding"/>
    <property type="evidence" value="ECO:0007669"/>
    <property type="project" value="InterPro"/>
</dbReference>
<dbReference type="InterPro" id="IPR012951">
    <property type="entry name" value="BBE"/>
</dbReference>
<evidence type="ECO:0000256" key="4">
    <source>
        <dbReference type="ARBA" id="ARBA00022827"/>
    </source>
</evidence>
<comment type="similarity">
    <text evidence="2">Belongs to the oxygen-dependent FAD-linked oxidoreductase family.</text>
</comment>
<evidence type="ECO:0000313" key="9">
    <source>
        <dbReference type="Proteomes" id="UP000224915"/>
    </source>
</evidence>
<keyword evidence="9" id="KW-1185">Reference proteome</keyword>
<accession>A0A2A9CY00</accession>
<comment type="caution">
    <text evidence="8">The sequence shown here is derived from an EMBL/GenBank/DDBJ whole genome shotgun (WGS) entry which is preliminary data.</text>
</comment>
<dbReference type="InterPro" id="IPR036661">
    <property type="entry name" value="Luciferase-like_sf"/>
</dbReference>
<reference evidence="8 9" key="1">
    <citation type="submission" date="2017-10" db="EMBL/GenBank/DDBJ databases">
        <title>Sequencing the genomes of 1000 actinobacteria strains.</title>
        <authorList>
            <person name="Klenk H.-P."/>
        </authorList>
    </citation>
    <scope>NUCLEOTIDE SEQUENCE [LARGE SCALE GENOMIC DNA]</scope>
    <source>
        <strain evidence="8 9">DSM 21801</strain>
    </source>
</reference>
<feature type="region of interest" description="Disordered" evidence="6">
    <location>
        <begin position="1"/>
        <end position="29"/>
    </location>
</feature>
<name>A0A2A9CY00_9MICO</name>
<dbReference type="GO" id="GO:0016705">
    <property type="term" value="F:oxidoreductase activity, acting on paired donors, with incorporation or reduction of molecular oxygen"/>
    <property type="evidence" value="ECO:0007669"/>
    <property type="project" value="InterPro"/>
</dbReference>
<keyword evidence="3" id="KW-0285">Flavoprotein</keyword>
<evidence type="ECO:0000256" key="2">
    <source>
        <dbReference type="ARBA" id="ARBA00005466"/>
    </source>
</evidence>
<dbReference type="Pfam" id="PF08031">
    <property type="entry name" value="BBE"/>
    <property type="match status" value="1"/>
</dbReference>
<dbReference type="InterPro" id="IPR016169">
    <property type="entry name" value="FAD-bd_PCMH_sub2"/>
</dbReference>
<dbReference type="SUPFAM" id="SSF56176">
    <property type="entry name" value="FAD-binding/transporter-associated domain-like"/>
    <property type="match status" value="1"/>
</dbReference>
<dbReference type="InterPro" id="IPR016167">
    <property type="entry name" value="FAD-bd_PCMH_sub1"/>
</dbReference>
<feature type="domain" description="FAD-binding PCMH-type" evidence="7">
    <location>
        <begin position="385"/>
        <end position="561"/>
    </location>
</feature>
<dbReference type="Gene3D" id="3.30.43.10">
    <property type="entry name" value="Uridine Diphospho-n-acetylenolpyruvylglucosamine Reductase, domain 2"/>
    <property type="match status" value="1"/>
</dbReference>
<dbReference type="InterPro" id="IPR036318">
    <property type="entry name" value="FAD-bd_PCMH-like_sf"/>
</dbReference>
<evidence type="ECO:0000259" key="7">
    <source>
        <dbReference type="PROSITE" id="PS51387"/>
    </source>
</evidence>
<dbReference type="Gene3D" id="3.20.20.30">
    <property type="entry name" value="Luciferase-like domain"/>
    <property type="match status" value="1"/>
</dbReference>
<dbReference type="AlphaFoldDB" id="A0A2A9CY00"/>
<dbReference type="RefSeq" id="WP_211283048.1">
    <property type="nucleotide sequence ID" value="NZ_PDJD01000001.1"/>
</dbReference>
<dbReference type="PANTHER" id="PTHR42973">
    <property type="entry name" value="BINDING OXIDOREDUCTASE, PUTATIVE (AFU_ORTHOLOGUE AFUA_1G17690)-RELATED"/>
    <property type="match status" value="1"/>
</dbReference>
<evidence type="ECO:0000256" key="1">
    <source>
        <dbReference type="ARBA" id="ARBA00001974"/>
    </source>
</evidence>
<feature type="compositionally biased region" description="Polar residues" evidence="6">
    <location>
        <begin position="1"/>
        <end position="10"/>
    </location>
</feature>
<dbReference type="SUPFAM" id="SSF51679">
    <property type="entry name" value="Bacterial luciferase-like"/>
    <property type="match status" value="1"/>
</dbReference>
<dbReference type="InterPro" id="IPR050416">
    <property type="entry name" value="FAD-linked_Oxidoreductase"/>
</dbReference>
<keyword evidence="5" id="KW-0560">Oxidoreductase</keyword>